<keyword evidence="2" id="KW-0732">Signal</keyword>
<reference evidence="3 4" key="1">
    <citation type="submission" date="2012-09" db="EMBL/GenBank/DDBJ databases">
        <title>Genome Sequence of alkane-degrading Bacterium Alcanivorax venustensis ISO4.</title>
        <authorList>
            <person name="Lai Q."/>
            <person name="Shao Z."/>
        </authorList>
    </citation>
    <scope>NUCLEOTIDE SEQUENCE [LARGE SCALE GENOMIC DNA]</scope>
    <source>
        <strain evidence="3 4">ISO4</strain>
    </source>
</reference>
<keyword evidence="4" id="KW-1185">Reference proteome</keyword>
<dbReference type="PANTHER" id="PTHR35399:SF2">
    <property type="entry name" value="DUF839 DOMAIN-CONTAINING PROTEIN"/>
    <property type="match status" value="1"/>
</dbReference>
<name>A0ABS0ADF9_9GAMM</name>
<comment type="caution">
    <text evidence="3">The sequence shown here is derived from an EMBL/GenBank/DDBJ whole genome shotgun (WGS) entry which is preliminary data.</text>
</comment>
<dbReference type="Proteomes" id="UP000644441">
    <property type="component" value="Unassembled WGS sequence"/>
</dbReference>
<evidence type="ECO:0008006" key="5">
    <source>
        <dbReference type="Google" id="ProtNLM"/>
    </source>
</evidence>
<feature type="region of interest" description="Disordered" evidence="1">
    <location>
        <begin position="28"/>
        <end position="67"/>
    </location>
</feature>
<dbReference type="RefSeq" id="WP_194855230.1">
    <property type="nucleotide sequence ID" value="NZ_ARXR01000004.1"/>
</dbReference>
<dbReference type="PANTHER" id="PTHR35399">
    <property type="entry name" value="SLR8030 PROTEIN"/>
    <property type="match status" value="1"/>
</dbReference>
<feature type="chain" id="PRO_5046658325" description="DUF839 domain-containing protein" evidence="2">
    <location>
        <begin position="22"/>
        <end position="482"/>
    </location>
</feature>
<feature type="signal peptide" evidence="2">
    <location>
        <begin position="1"/>
        <end position="21"/>
    </location>
</feature>
<proteinExistence type="predicted"/>
<dbReference type="SUPFAM" id="SSF75011">
    <property type="entry name" value="3-carboxy-cis,cis-mucoante lactonizing enzyme"/>
    <property type="match status" value="1"/>
</dbReference>
<evidence type="ECO:0000313" key="3">
    <source>
        <dbReference type="EMBL" id="MBF5052172.1"/>
    </source>
</evidence>
<dbReference type="InterPro" id="IPR011659">
    <property type="entry name" value="WD40"/>
</dbReference>
<evidence type="ECO:0000313" key="4">
    <source>
        <dbReference type="Proteomes" id="UP000644441"/>
    </source>
</evidence>
<sequence length="482" mass="51186">MNSVTLTRRKLIQAMFYGAGAAMITACGGGSSSSGSPAGTPSPTPSPSEPEPPAPEPPVPPATMLPLEAGPLAGIGELVESDVDGILIPEGFSIRRVARHLEDPISGLPNLTGLLRDNWHIFPDGGAVFPVREDGGWVYVSNSEIAPGGGVGALRFDRDGTVIDAYRILRNTRRNCAGGATPWGTWLSCEETTDGQVYECHPLGPASLARAHPALGIFNHEAAVADWDTRTLYLSEDDGNGRLYRFRSAGVVTSITGEPGLDLDNGVLEVLEVDGFANGAYQEDLDQARRLHKVRWVPVQDPHRAQETVRAEIEAATGQGAPGTRFKGGEGLWVQTLPEGQRPDIAGSANPLRAVVFLACKGDNRVYALDIDNDQIEVVFDNEQLIGSGEAPFNDVDNIVVGPAGDVVVAEDGDLMRLMVMVPNQPARILLQIPGGGSELTGPAFTPDGSRLYFSSQRGPSALLLPTGATYELTIPEAFRRA</sequence>
<dbReference type="InterPro" id="IPR008557">
    <property type="entry name" value="PhoX"/>
</dbReference>
<evidence type="ECO:0000256" key="1">
    <source>
        <dbReference type="SAM" id="MobiDB-lite"/>
    </source>
</evidence>
<dbReference type="EMBL" id="ARXR01000004">
    <property type="protein sequence ID" value="MBF5052172.1"/>
    <property type="molecule type" value="Genomic_DNA"/>
</dbReference>
<dbReference type="Pfam" id="PF07676">
    <property type="entry name" value="PD40"/>
    <property type="match status" value="1"/>
</dbReference>
<accession>A0ABS0ADF9</accession>
<protein>
    <recommendedName>
        <fullName evidence="5">DUF839 domain-containing protein</fullName>
    </recommendedName>
</protein>
<evidence type="ECO:0000256" key="2">
    <source>
        <dbReference type="SAM" id="SignalP"/>
    </source>
</evidence>
<dbReference type="Pfam" id="PF05787">
    <property type="entry name" value="PhoX"/>
    <property type="match status" value="1"/>
</dbReference>
<feature type="compositionally biased region" description="Pro residues" evidence="1">
    <location>
        <begin position="40"/>
        <end position="63"/>
    </location>
</feature>
<organism evidence="3 4">
    <name type="scientific">Alloalcanivorax venustensis ISO4</name>
    <dbReference type="NCBI Taxonomy" id="1177184"/>
    <lineage>
        <taxon>Bacteria</taxon>
        <taxon>Pseudomonadati</taxon>
        <taxon>Pseudomonadota</taxon>
        <taxon>Gammaproteobacteria</taxon>
        <taxon>Oceanospirillales</taxon>
        <taxon>Alcanivoracaceae</taxon>
        <taxon>Alloalcanivorax</taxon>
    </lineage>
</organism>
<gene>
    <name evidence="3" type="ORF">ISO4_00774</name>
</gene>